<dbReference type="Pfam" id="PF01105">
    <property type="entry name" value="EMP24_GP25L"/>
    <property type="match status" value="1"/>
</dbReference>
<keyword evidence="6 7" id="KW-0472">Membrane</keyword>
<dbReference type="OrthoDB" id="1723283at2759"/>
<evidence type="ECO:0000313" key="10">
    <source>
        <dbReference type="Proteomes" id="UP000585474"/>
    </source>
</evidence>
<comment type="similarity">
    <text evidence="2">Belongs to the EMP24/GP25L family.</text>
</comment>
<dbReference type="InterPro" id="IPR009038">
    <property type="entry name" value="GOLD_dom"/>
</dbReference>
<evidence type="ECO:0000256" key="6">
    <source>
        <dbReference type="ARBA" id="ARBA00023136"/>
    </source>
</evidence>
<accession>A0A7J0EEG6</accession>
<evidence type="ECO:0000259" key="8">
    <source>
        <dbReference type="SMART" id="SM01190"/>
    </source>
</evidence>
<protein>
    <submittedName>
        <fullName evidence="9">Emp24/gp25L/p24 family/GOLD family protein</fullName>
    </submittedName>
</protein>
<keyword evidence="10" id="KW-1185">Reference proteome</keyword>
<gene>
    <name evidence="9" type="ORF">Acr_03g0016680</name>
</gene>
<dbReference type="EMBL" id="BJWL01000003">
    <property type="protein sequence ID" value="GFY84894.1"/>
    <property type="molecule type" value="Genomic_DNA"/>
</dbReference>
<dbReference type="AlphaFoldDB" id="A0A7J0EEG6"/>
<evidence type="ECO:0000256" key="2">
    <source>
        <dbReference type="ARBA" id="ARBA00007104"/>
    </source>
</evidence>
<reference evidence="9 10" key="1">
    <citation type="submission" date="2019-07" db="EMBL/GenBank/DDBJ databases">
        <title>De Novo Assembly of kiwifruit Actinidia rufa.</title>
        <authorList>
            <person name="Sugita-Konishi S."/>
            <person name="Sato K."/>
            <person name="Mori E."/>
            <person name="Abe Y."/>
            <person name="Kisaki G."/>
            <person name="Hamano K."/>
            <person name="Suezawa K."/>
            <person name="Otani M."/>
            <person name="Fukuda T."/>
            <person name="Manabe T."/>
            <person name="Gomi K."/>
            <person name="Tabuchi M."/>
            <person name="Akimitsu K."/>
            <person name="Kataoka I."/>
        </authorList>
    </citation>
    <scope>NUCLEOTIDE SEQUENCE [LARGE SCALE GENOMIC DNA]</scope>
    <source>
        <strain evidence="10">cv. Fuchu</strain>
    </source>
</reference>
<evidence type="ECO:0000256" key="7">
    <source>
        <dbReference type="SAM" id="Phobius"/>
    </source>
</evidence>
<dbReference type="Proteomes" id="UP000585474">
    <property type="component" value="Unassembled WGS sequence"/>
</dbReference>
<dbReference type="PANTHER" id="PTHR22811">
    <property type="entry name" value="TRANSMEMBRANE EMP24 DOMAIN-CONTAINING PROTEIN"/>
    <property type="match status" value="1"/>
</dbReference>
<comment type="subcellular location">
    <subcellularLocation>
        <location evidence="1">Membrane</location>
        <topology evidence="1">Single-pass type I membrane protein</topology>
    </subcellularLocation>
</comment>
<evidence type="ECO:0000256" key="5">
    <source>
        <dbReference type="ARBA" id="ARBA00022989"/>
    </source>
</evidence>
<keyword evidence="3 7" id="KW-0812">Transmembrane</keyword>
<dbReference type="GO" id="GO:0016020">
    <property type="term" value="C:membrane"/>
    <property type="evidence" value="ECO:0007669"/>
    <property type="project" value="UniProtKB-SubCell"/>
</dbReference>
<dbReference type="InterPro" id="IPR015720">
    <property type="entry name" value="Emp24-like"/>
</dbReference>
<feature type="transmembrane region" description="Helical" evidence="7">
    <location>
        <begin position="105"/>
        <end position="127"/>
    </location>
</feature>
<evidence type="ECO:0000256" key="4">
    <source>
        <dbReference type="ARBA" id="ARBA00022729"/>
    </source>
</evidence>
<keyword evidence="5 7" id="KW-1133">Transmembrane helix</keyword>
<proteinExistence type="inferred from homology"/>
<evidence type="ECO:0000256" key="3">
    <source>
        <dbReference type="ARBA" id="ARBA00022692"/>
    </source>
</evidence>
<comment type="caution">
    <text evidence="9">The sequence shown here is derived from an EMBL/GenBank/DDBJ whole genome shotgun (WGS) entry which is preliminary data.</text>
</comment>
<organism evidence="9 10">
    <name type="scientific">Actinidia rufa</name>
    <dbReference type="NCBI Taxonomy" id="165716"/>
    <lineage>
        <taxon>Eukaryota</taxon>
        <taxon>Viridiplantae</taxon>
        <taxon>Streptophyta</taxon>
        <taxon>Embryophyta</taxon>
        <taxon>Tracheophyta</taxon>
        <taxon>Spermatophyta</taxon>
        <taxon>Magnoliopsida</taxon>
        <taxon>eudicotyledons</taxon>
        <taxon>Gunneridae</taxon>
        <taxon>Pentapetalae</taxon>
        <taxon>asterids</taxon>
        <taxon>Ericales</taxon>
        <taxon>Actinidiaceae</taxon>
        <taxon>Actinidia</taxon>
    </lineage>
</organism>
<name>A0A7J0EEG6_9ERIC</name>
<sequence>MVILLSRNGGDWRLLGLLGGEKRLHCPMGTVITMVIRWILVPFAFTAAEAGGIGRKVAKKGQVEAMVLEFKKMYDAVTSIHDEMFYLREREEGMQQLNRETNSKMATFSFFSLLFCLSVAALQLWHLKAFFESKKLL</sequence>
<evidence type="ECO:0000313" key="9">
    <source>
        <dbReference type="EMBL" id="GFY84894.1"/>
    </source>
</evidence>
<evidence type="ECO:0000256" key="1">
    <source>
        <dbReference type="ARBA" id="ARBA00004479"/>
    </source>
</evidence>
<keyword evidence="4" id="KW-0732">Signal</keyword>
<feature type="domain" description="GOLD" evidence="8">
    <location>
        <begin position="1"/>
        <end position="132"/>
    </location>
</feature>
<dbReference type="SMART" id="SM01190">
    <property type="entry name" value="EMP24_GP25L"/>
    <property type="match status" value="1"/>
</dbReference>